<name>A0AAN7GR99_9MYRT</name>
<evidence type="ECO:0000256" key="1">
    <source>
        <dbReference type="ARBA" id="ARBA00004123"/>
    </source>
</evidence>
<dbReference type="Gene3D" id="1.20.5.170">
    <property type="match status" value="1"/>
</dbReference>
<dbReference type="PANTHER" id="PTHR45764:SF38">
    <property type="entry name" value="BZIP TRANSCRIPTION FACTOR 44"/>
    <property type="match status" value="1"/>
</dbReference>
<keyword evidence="4" id="KW-0804">Transcription</keyword>
<protein>
    <recommendedName>
        <fullName evidence="7">BZIP domain-containing protein</fullName>
    </recommendedName>
</protein>
<dbReference type="PANTHER" id="PTHR45764">
    <property type="entry name" value="BZIP TRANSCRIPTION FACTOR 44"/>
    <property type="match status" value="1"/>
</dbReference>
<reference evidence="8 9" key="1">
    <citation type="journal article" date="2023" name="Hortic Res">
        <title>Pangenome of water caltrop reveals structural variations and asymmetric subgenome divergence after allopolyploidization.</title>
        <authorList>
            <person name="Zhang X."/>
            <person name="Chen Y."/>
            <person name="Wang L."/>
            <person name="Yuan Y."/>
            <person name="Fang M."/>
            <person name="Shi L."/>
            <person name="Lu R."/>
            <person name="Comes H.P."/>
            <person name="Ma Y."/>
            <person name="Chen Y."/>
            <person name="Huang G."/>
            <person name="Zhou Y."/>
            <person name="Zheng Z."/>
            <person name="Qiu Y."/>
        </authorList>
    </citation>
    <scope>NUCLEOTIDE SEQUENCE [LARGE SCALE GENOMIC DNA]</scope>
    <source>
        <tissue evidence="8">Roots</tissue>
    </source>
</reference>
<comment type="caution">
    <text evidence="8">The sequence shown here is derived from an EMBL/GenBank/DDBJ whole genome shotgun (WGS) entry which is preliminary data.</text>
</comment>
<evidence type="ECO:0000256" key="5">
    <source>
        <dbReference type="ARBA" id="ARBA00023242"/>
    </source>
</evidence>
<gene>
    <name evidence="8" type="ORF">SAY87_025632</name>
</gene>
<dbReference type="CDD" id="cd14702">
    <property type="entry name" value="bZIP_plant_GBF1"/>
    <property type="match status" value="1"/>
</dbReference>
<keyword evidence="3" id="KW-0238">DNA-binding</keyword>
<proteinExistence type="predicted"/>
<evidence type="ECO:0000313" key="8">
    <source>
        <dbReference type="EMBL" id="KAK4746595.1"/>
    </source>
</evidence>
<dbReference type="GO" id="GO:0003700">
    <property type="term" value="F:DNA-binding transcription factor activity"/>
    <property type="evidence" value="ECO:0007669"/>
    <property type="project" value="InterPro"/>
</dbReference>
<feature type="region of interest" description="Disordered" evidence="6">
    <location>
        <begin position="1"/>
        <end position="53"/>
    </location>
</feature>
<dbReference type="SMART" id="SM00338">
    <property type="entry name" value="BRLZ"/>
    <property type="match status" value="1"/>
</dbReference>
<evidence type="ECO:0000256" key="3">
    <source>
        <dbReference type="ARBA" id="ARBA00023125"/>
    </source>
</evidence>
<dbReference type="FunFam" id="1.20.5.170:FF:000020">
    <property type="entry name" value="BZIP transcription factor"/>
    <property type="match status" value="1"/>
</dbReference>
<comment type="subcellular location">
    <subcellularLocation>
        <location evidence="1">Nucleus</location>
    </subcellularLocation>
</comment>
<evidence type="ECO:0000256" key="6">
    <source>
        <dbReference type="SAM" id="MobiDB-lite"/>
    </source>
</evidence>
<dbReference type="InterPro" id="IPR045314">
    <property type="entry name" value="bZIP_plant_GBF1"/>
</dbReference>
<feature type="compositionally biased region" description="Basic and acidic residues" evidence="6">
    <location>
        <begin position="31"/>
        <end position="47"/>
    </location>
</feature>
<dbReference type="GO" id="GO:0005634">
    <property type="term" value="C:nucleus"/>
    <property type="evidence" value="ECO:0007669"/>
    <property type="project" value="UniProtKB-SubCell"/>
</dbReference>
<evidence type="ECO:0000259" key="7">
    <source>
        <dbReference type="PROSITE" id="PS50217"/>
    </source>
</evidence>
<dbReference type="GO" id="GO:0045893">
    <property type="term" value="P:positive regulation of DNA-templated transcription"/>
    <property type="evidence" value="ECO:0007669"/>
    <property type="project" value="TreeGrafter"/>
</dbReference>
<dbReference type="InterPro" id="IPR046347">
    <property type="entry name" value="bZIP_sf"/>
</dbReference>
<dbReference type="Proteomes" id="UP001345219">
    <property type="component" value="Chromosome 20"/>
</dbReference>
<dbReference type="GO" id="GO:0046982">
    <property type="term" value="F:protein heterodimerization activity"/>
    <property type="evidence" value="ECO:0007669"/>
    <property type="project" value="UniProtKB-ARBA"/>
</dbReference>
<dbReference type="EMBL" id="JAXIOK010000020">
    <property type="protein sequence ID" value="KAK4746595.1"/>
    <property type="molecule type" value="Genomic_DNA"/>
</dbReference>
<keyword evidence="9" id="KW-1185">Reference proteome</keyword>
<keyword evidence="2" id="KW-0805">Transcription regulation</keyword>
<dbReference type="AlphaFoldDB" id="A0AAN7GR99"/>
<sequence>MASSSGTWSGSMTSSTPQNSGSSVEVLQAQMDERKRKRMDSNRESARRSRMKRQKHLDDLVTLVGELRKENQQIITDLDTIYQNYLRVAAENSILQAQADELTHWLQSLNEIIWFLLTNSSATPTYSLSDVTSILTSSEY</sequence>
<evidence type="ECO:0000256" key="2">
    <source>
        <dbReference type="ARBA" id="ARBA00023015"/>
    </source>
</evidence>
<dbReference type="GO" id="GO:0000976">
    <property type="term" value="F:transcription cis-regulatory region binding"/>
    <property type="evidence" value="ECO:0007669"/>
    <property type="project" value="TreeGrafter"/>
</dbReference>
<dbReference type="SUPFAM" id="SSF57959">
    <property type="entry name" value="Leucine zipper domain"/>
    <property type="match status" value="1"/>
</dbReference>
<feature type="domain" description="BZIP" evidence="7">
    <location>
        <begin position="32"/>
        <end position="95"/>
    </location>
</feature>
<evidence type="ECO:0000256" key="4">
    <source>
        <dbReference type="ARBA" id="ARBA00023163"/>
    </source>
</evidence>
<dbReference type="Pfam" id="PF00170">
    <property type="entry name" value="bZIP_1"/>
    <property type="match status" value="1"/>
</dbReference>
<dbReference type="InterPro" id="IPR004827">
    <property type="entry name" value="bZIP"/>
</dbReference>
<keyword evidence="5" id="KW-0539">Nucleus</keyword>
<accession>A0AAN7GR99</accession>
<feature type="compositionally biased region" description="Low complexity" evidence="6">
    <location>
        <begin position="1"/>
        <end position="16"/>
    </location>
</feature>
<dbReference type="PROSITE" id="PS50217">
    <property type="entry name" value="BZIP"/>
    <property type="match status" value="1"/>
</dbReference>
<organism evidence="8 9">
    <name type="scientific">Trapa incisa</name>
    <dbReference type="NCBI Taxonomy" id="236973"/>
    <lineage>
        <taxon>Eukaryota</taxon>
        <taxon>Viridiplantae</taxon>
        <taxon>Streptophyta</taxon>
        <taxon>Embryophyta</taxon>
        <taxon>Tracheophyta</taxon>
        <taxon>Spermatophyta</taxon>
        <taxon>Magnoliopsida</taxon>
        <taxon>eudicotyledons</taxon>
        <taxon>Gunneridae</taxon>
        <taxon>Pentapetalae</taxon>
        <taxon>rosids</taxon>
        <taxon>malvids</taxon>
        <taxon>Myrtales</taxon>
        <taxon>Lythraceae</taxon>
        <taxon>Trapa</taxon>
    </lineage>
</organism>
<evidence type="ECO:0000313" key="9">
    <source>
        <dbReference type="Proteomes" id="UP001345219"/>
    </source>
</evidence>
<dbReference type="PROSITE" id="PS00036">
    <property type="entry name" value="BZIP_BASIC"/>
    <property type="match status" value="1"/>
</dbReference>